<evidence type="ECO:0000256" key="7">
    <source>
        <dbReference type="SAM" id="SignalP"/>
    </source>
</evidence>
<feature type="compositionally biased region" description="Low complexity" evidence="5">
    <location>
        <begin position="429"/>
        <end position="438"/>
    </location>
</feature>
<feature type="region of interest" description="Disordered" evidence="5">
    <location>
        <begin position="389"/>
        <end position="453"/>
    </location>
</feature>
<dbReference type="AlphaFoldDB" id="A0A7M5XI21"/>
<sequence length="470" mass="52346">MKFIIVLSLLLLVVKRRTALKIFRDRYGDQDRIPFPRCNNLKGDETIGIEYGTDCLCKEENNTFFDEGVFDCASMEQIKRHEGCKNSIITKQTNVKEEFNPRCTLENGKESIKIILRDHSDSGSVWTDEFSRDLVHALITINDNGIISFDHKPSYFVGVLVKIEFQCKTQTPTCIILKSEGLQTYPFIYEGPDAPPLPTTTTTTTTTSTTATPTTTLQTTTTTLPTTTTTKITQTTTEETTTNSRSAIDDKSTSNDGGDDDGSVMVIIVVVVAVGVIFLILLVVFIVCRKRRNNGNAKASSAEDLGRDYASYSSEIAINKTDRNKNSLSIDLTDSAEYQDIGKTTPNYIPLESAFTNEAYTDLEGNNPEYRELEPEPVVYNVLEEPVYQETSKPLPKEKPVYHANPQPPMAPPERRRQPPKPPTPYQPSKPVVSPPSQLEQEDYYSAAASPPQVPHDIAALYAPVIKPKK</sequence>
<proteinExistence type="predicted"/>
<reference evidence="8" key="1">
    <citation type="submission" date="2021-01" db="UniProtKB">
        <authorList>
            <consortium name="EnsemblMetazoa"/>
        </authorList>
    </citation>
    <scope>IDENTIFICATION</scope>
</reference>
<evidence type="ECO:0000256" key="3">
    <source>
        <dbReference type="ARBA" id="ARBA00022989"/>
    </source>
</evidence>
<dbReference type="RefSeq" id="XP_066923552.1">
    <property type="nucleotide sequence ID" value="XM_067067451.1"/>
</dbReference>
<dbReference type="GO" id="GO:0016020">
    <property type="term" value="C:membrane"/>
    <property type="evidence" value="ECO:0007669"/>
    <property type="project" value="UniProtKB-SubCell"/>
</dbReference>
<dbReference type="PANTHER" id="PTHR15549:SF30">
    <property type="entry name" value="MID2 DOMAIN-CONTAINING PROTEIN"/>
    <property type="match status" value="1"/>
</dbReference>
<keyword evidence="7" id="KW-0732">Signal</keyword>
<accession>A0A7M5XI21</accession>
<evidence type="ECO:0008006" key="10">
    <source>
        <dbReference type="Google" id="ProtNLM"/>
    </source>
</evidence>
<evidence type="ECO:0000256" key="2">
    <source>
        <dbReference type="ARBA" id="ARBA00022692"/>
    </source>
</evidence>
<feature type="compositionally biased region" description="Low complexity" evidence="5">
    <location>
        <begin position="199"/>
        <end position="242"/>
    </location>
</feature>
<evidence type="ECO:0000256" key="1">
    <source>
        <dbReference type="ARBA" id="ARBA00004167"/>
    </source>
</evidence>
<keyword evidence="2 6" id="KW-0812">Transmembrane</keyword>
<comment type="subcellular location">
    <subcellularLocation>
        <location evidence="1">Membrane</location>
        <topology evidence="1">Single-pass membrane protein</topology>
    </subcellularLocation>
</comment>
<protein>
    <recommendedName>
        <fullName evidence="10">Cnidarian restricted protein</fullName>
    </recommendedName>
</protein>
<evidence type="ECO:0000313" key="8">
    <source>
        <dbReference type="EnsemblMetazoa" id="CLYHEMP023595.2"/>
    </source>
</evidence>
<evidence type="ECO:0000313" key="9">
    <source>
        <dbReference type="Proteomes" id="UP000594262"/>
    </source>
</evidence>
<feature type="region of interest" description="Disordered" evidence="5">
    <location>
        <begin position="192"/>
        <end position="257"/>
    </location>
</feature>
<evidence type="ECO:0000256" key="6">
    <source>
        <dbReference type="SAM" id="Phobius"/>
    </source>
</evidence>
<evidence type="ECO:0000256" key="5">
    <source>
        <dbReference type="SAM" id="MobiDB-lite"/>
    </source>
</evidence>
<keyword evidence="9" id="KW-1185">Reference proteome</keyword>
<feature type="transmembrane region" description="Helical" evidence="6">
    <location>
        <begin position="264"/>
        <end position="288"/>
    </location>
</feature>
<dbReference type="Proteomes" id="UP000594262">
    <property type="component" value="Unplaced"/>
</dbReference>
<feature type="signal peptide" evidence="7">
    <location>
        <begin position="1"/>
        <end position="19"/>
    </location>
</feature>
<dbReference type="EnsemblMetazoa" id="CLYHEMT023595.2">
    <property type="protein sequence ID" value="CLYHEMP023595.2"/>
    <property type="gene ID" value="CLYHEMG023595"/>
</dbReference>
<keyword evidence="3 6" id="KW-1133">Transmembrane helix</keyword>
<evidence type="ECO:0000256" key="4">
    <source>
        <dbReference type="ARBA" id="ARBA00023136"/>
    </source>
</evidence>
<dbReference type="PANTHER" id="PTHR15549">
    <property type="entry name" value="PAIRED IMMUNOGLOBULIN-LIKE TYPE 2 RECEPTOR"/>
    <property type="match status" value="1"/>
</dbReference>
<organism evidence="8 9">
    <name type="scientific">Clytia hemisphaerica</name>
    <dbReference type="NCBI Taxonomy" id="252671"/>
    <lineage>
        <taxon>Eukaryota</taxon>
        <taxon>Metazoa</taxon>
        <taxon>Cnidaria</taxon>
        <taxon>Hydrozoa</taxon>
        <taxon>Hydroidolina</taxon>
        <taxon>Leptothecata</taxon>
        <taxon>Obeliida</taxon>
        <taxon>Clytiidae</taxon>
        <taxon>Clytia</taxon>
    </lineage>
</organism>
<dbReference type="GO" id="GO:0071944">
    <property type="term" value="C:cell periphery"/>
    <property type="evidence" value="ECO:0007669"/>
    <property type="project" value="UniProtKB-ARBA"/>
</dbReference>
<name>A0A7M5XI21_9CNID</name>
<feature type="chain" id="PRO_5029869058" description="Cnidarian restricted protein" evidence="7">
    <location>
        <begin position="20"/>
        <end position="470"/>
    </location>
</feature>
<keyword evidence="4 6" id="KW-0472">Membrane</keyword>
<dbReference type="InterPro" id="IPR051694">
    <property type="entry name" value="Immunoregulatory_rcpt-like"/>
</dbReference>
<dbReference type="GeneID" id="136810861"/>